<organism evidence="1 2">
    <name type="scientific">Ectopseudomonas oleovorans</name>
    <name type="common">Pseudomonas oleovorans</name>
    <dbReference type="NCBI Taxonomy" id="301"/>
    <lineage>
        <taxon>Bacteria</taxon>
        <taxon>Pseudomonadati</taxon>
        <taxon>Pseudomonadota</taxon>
        <taxon>Gammaproteobacteria</taxon>
        <taxon>Pseudomonadales</taxon>
        <taxon>Pseudomonadaceae</taxon>
        <taxon>Ectopseudomonas</taxon>
    </lineage>
</organism>
<accession>A0A061CV90</accession>
<dbReference type="RefSeq" id="WP_039964684.1">
    <property type="nucleotide sequence ID" value="NZ_CAJQNA010000195.1"/>
</dbReference>
<dbReference type="SUPFAM" id="SSF58104">
    <property type="entry name" value="Methyl-accepting chemotaxis protein (MCP) signaling domain"/>
    <property type="match status" value="1"/>
</dbReference>
<name>A0A061CV90_ECTOL</name>
<evidence type="ECO:0000313" key="1">
    <source>
        <dbReference type="EMBL" id="SUD60747.1"/>
    </source>
</evidence>
<dbReference type="Proteomes" id="UP000254084">
    <property type="component" value="Unassembled WGS sequence"/>
</dbReference>
<reference evidence="1 2" key="1">
    <citation type="submission" date="2018-06" db="EMBL/GenBank/DDBJ databases">
        <authorList>
            <consortium name="Pathogen Informatics"/>
            <person name="Doyle S."/>
        </authorList>
    </citation>
    <scope>NUCLEOTIDE SEQUENCE [LARGE SCALE GENOMIC DNA]</scope>
    <source>
        <strain evidence="1 2">NCTC10860</strain>
    </source>
</reference>
<dbReference type="EMBL" id="UGUW01000004">
    <property type="protein sequence ID" value="SUD60747.1"/>
    <property type="molecule type" value="Genomic_DNA"/>
</dbReference>
<dbReference type="Gene3D" id="1.10.287.950">
    <property type="entry name" value="Methyl-accepting chemotaxis protein"/>
    <property type="match status" value="1"/>
</dbReference>
<dbReference type="AlphaFoldDB" id="A0A061CV90"/>
<sequence length="63" mass="6790">MNTQIASAAEEQMAVAEDINRSVNQIAFAVDSVADETERGAQTARNLAGLGDRLGVLVRQFRI</sequence>
<evidence type="ECO:0000313" key="2">
    <source>
        <dbReference type="Proteomes" id="UP000254084"/>
    </source>
</evidence>
<protein>
    <submittedName>
        <fullName evidence="1">Methyl-accepting chemotaxis sensory transducer</fullName>
    </submittedName>
</protein>
<gene>
    <name evidence="1" type="ORF">NCTC10860_03102</name>
</gene>
<proteinExistence type="predicted"/>